<dbReference type="GO" id="GO:0005829">
    <property type="term" value="C:cytosol"/>
    <property type="evidence" value="ECO:0007669"/>
    <property type="project" value="TreeGrafter"/>
</dbReference>
<feature type="domain" description="Thymidylate synthase/dCMP hydroxymethylase" evidence="7">
    <location>
        <begin position="6"/>
        <end position="298"/>
    </location>
</feature>
<keyword evidence="3 5" id="KW-0808">Transferase</keyword>
<evidence type="ECO:0000313" key="9">
    <source>
        <dbReference type="Proteomes" id="UP000613255"/>
    </source>
</evidence>
<comment type="caution">
    <text evidence="5">Lacks conserved residue(s) required for the propagation of feature annotation.</text>
</comment>
<dbReference type="GO" id="GO:0032259">
    <property type="term" value="P:methylation"/>
    <property type="evidence" value="ECO:0007669"/>
    <property type="project" value="UniProtKB-KW"/>
</dbReference>
<comment type="catalytic activity">
    <reaction evidence="5">
        <text>dUMP + (6R)-5,10-methylene-5,6,7,8-tetrahydrofolate = 7,8-dihydrofolate + dTMP</text>
        <dbReference type="Rhea" id="RHEA:12104"/>
        <dbReference type="ChEBI" id="CHEBI:15636"/>
        <dbReference type="ChEBI" id="CHEBI:57451"/>
        <dbReference type="ChEBI" id="CHEBI:63528"/>
        <dbReference type="ChEBI" id="CHEBI:246422"/>
        <dbReference type="EC" id="2.1.1.45"/>
    </reaction>
</comment>
<dbReference type="NCBIfam" id="TIGR03284">
    <property type="entry name" value="thym_sym"/>
    <property type="match status" value="1"/>
</dbReference>
<dbReference type="Proteomes" id="UP000613255">
    <property type="component" value="Unassembled WGS sequence"/>
</dbReference>
<dbReference type="InterPro" id="IPR023451">
    <property type="entry name" value="Thymidate_synth/dCMP_Mease_dom"/>
</dbReference>
<dbReference type="EC" id="2.1.1.45" evidence="1 5"/>
<comment type="function">
    <text evidence="5">Catalyzes the reductive methylation of 2'-deoxyuridine-5'-monophosphate (dUMP) to 2'-deoxythymidine-5'-monophosphate (dTMP) while utilizing 5,10-methylenetetrahydrofolate (mTHF) as the methyl donor and reductant in the reaction, yielding dihydrofolate (DHF) as a by-product. This enzymatic reaction provides an intracellular de novo source of dTMP, an essential precursor for DNA biosynthesis.</text>
</comment>
<dbReference type="AlphaFoldDB" id="A0A934HPX0"/>
<dbReference type="InterPro" id="IPR020940">
    <property type="entry name" value="Thymidylate_synthase_AS"/>
</dbReference>
<feature type="binding site" description="in other chain" evidence="5">
    <location>
        <position position="25"/>
    </location>
    <ligand>
        <name>dUMP</name>
        <dbReference type="ChEBI" id="CHEBI:246422"/>
        <note>ligand shared between dimeric partners</note>
    </ligand>
</feature>
<accession>A0A934HPX0</accession>
<evidence type="ECO:0000256" key="4">
    <source>
        <dbReference type="ARBA" id="ARBA00022727"/>
    </source>
</evidence>
<dbReference type="PRINTS" id="PR00108">
    <property type="entry name" value="THYMDSNTHASE"/>
</dbReference>
<dbReference type="InterPro" id="IPR000398">
    <property type="entry name" value="Thymidylate_synthase"/>
</dbReference>
<feature type="active site" description="Nucleophile" evidence="5">
    <location>
        <position position="179"/>
    </location>
</feature>
<protein>
    <recommendedName>
        <fullName evidence="1 5">Thymidylate synthase</fullName>
        <shortName evidence="5">TS</shortName>
        <shortName evidence="5">TSase</shortName>
        <ecNumber evidence="1 5">2.1.1.45</ecNumber>
    </recommendedName>
</protein>
<dbReference type="CDD" id="cd00351">
    <property type="entry name" value="TS_Pyrimidine_HMase"/>
    <property type="match status" value="1"/>
</dbReference>
<keyword evidence="4 5" id="KW-0545">Nucleotide biosynthesis</keyword>
<evidence type="ECO:0000259" key="7">
    <source>
        <dbReference type="Pfam" id="PF00303"/>
    </source>
</evidence>
<evidence type="ECO:0000256" key="5">
    <source>
        <dbReference type="HAMAP-Rule" id="MF_00008"/>
    </source>
</evidence>
<dbReference type="InterPro" id="IPR036926">
    <property type="entry name" value="Thymidate_synth/dCMP_Mease_sf"/>
</dbReference>
<feature type="binding site" description="in other chain" evidence="5">
    <location>
        <position position="211"/>
    </location>
    <ligand>
        <name>dUMP</name>
        <dbReference type="ChEBI" id="CHEBI:246422"/>
        <note>ligand shared between dimeric partners</note>
    </ligand>
</feature>
<evidence type="ECO:0000256" key="6">
    <source>
        <dbReference type="PROSITE-ProRule" id="PRU10016"/>
    </source>
</evidence>
<feature type="binding site" evidence="5">
    <location>
        <position position="203"/>
    </location>
    <ligand>
        <name>(6R)-5,10-methylene-5,6,7,8-tetrahydrofolate</name>
        <dbReference type="ChEBI" id="CHEBI:15636"/>
    </ligand>
</feature>
<comment type="subcellular location">
    <subcellularLocation>
        <location evidence="5">Cytoplasm</location>
    </subcellularLocation>
</comment>
<gene>
    <name evidence="5" type="primary">thyA</name>
    <name evidence="8" type="ORF">JAO82_02670</name>
</gene>
<dbReference type="GO" id="GO:0006231">
    <property type="term" value="P:dTMP biosynthetic process"/>
    <property type="evidence" value="ECO:0007669"/>
    <property type="project" value="UniProtKB-UniRule"/>
</dbReference>
<dbReference type="GO" id="GO:0004799">
    <property type="term" value="F:thymidylate synthase activity"/>
    <property type="evidence" value="ECO:0007669"/>
    <property type="project" value="UniProtKB-UniRule"/>
</dbReference>
<name>A0A934HPX0_9RHOB</name>
<dbReference type="EMBL" id="JAEIJD010000001">
    <property type="protein sequence ID" value="MBI6628776.1"/>
    <property type="molecule type" value="Genomic_DNA"/>
</dbReference>
<feature type="binding site" description="in other chain" evidence="5">
    <location>
        <begin position="241"/>
        <end position="243"/>
    </location>
    <ligand>
        <name>dUMP</name>
        <dbReference type="ChEBI" id="CHEBI:246422"/>
        <note>ligand shared between dimeric partners</note>
    </ligand>
</feature>
<comment type="pathway">
    <text evidence="5">Pyrimidine metabolism; dTTP biosynthesis.</text>
</comment>
<dbReference type="Gene3D" id="3.30.572.10">
    <property type="entry name" value="Thymidylate synthase/dCMP hydroxymethylase domain"/>
    <property type="match status" value="1"/>
</dbReference>
<comment type="caution">
    <text evidence="8">The sequence shown here is derived from an EMBL/GenBank/DDBJ whole genome shotgun (WGS) entry which is preliminary data.</text>
</comment>
<feature type="active site" evidence="6">
    <location>
        <position position="179"/>
    </location>
</feature>
<dbReference type="RefSeq" id="WP_198684771.1">
    <property type="nucleotide sequence ID" value="NZ_JAEIJD010000001.1"/>
</dbReference>
<keyword evidence="5" id="KW-0963">Cytoplasm</keyword>
<sequence length="298" mass="34016">MRHPEHQYLDLLAQVLDHGDERLDRTGVGTRSIFGAMLRFDLSDGSAPILTTKRVYWKTAVREMLWFLTGGTNIQPLLRENVRIWSDWPLAAYRRETGEAISQEKFEKRIVEDDAFATRWGELGPVYGKQWRRWLGADGREHDQIGDLVQTLRENPTSRRMLFHGWNVAELGTMALPPCHMVYQYHVTSDGRLNCLLFQRSVDLLLGAAFNFVGATALQLMLAQQAGLRPGELVWVGGDVHLYLNHLDQAREQLAREPGPFPRMKLLRHAASIDDYRIKDFEVEGYAPHAAIKADVAV</sequence>
<feature type="binding site" evidence="5">
    <location>
        <position position="297"/>
    </location>
    <ligand>
        <name>(6R)-5,10-methylene-5,6,7,8-tetrahydrofolate</name>
        <dbReference type="ChEBI" id="CHEBI:15636"/>
    </ligand>
</feature>
<organism evidence="8 9">
    <name type="scientific">Pontibaca salina</name>
    <dbReference type="NCBI Taxonomy" id="2795731"/>
    <lineage>
        <taxon>Bacteria</taxon>
        <taxon>Pseudomonadati</taxon>
        <taxon>Pseudomonadota</taxon>
        <taxon>Alphaproteobacteria</taxon>
        <taxon>Rhodobacterales</taxon>
        <taxon>Roseobacteraceae</taxon>
        <taxon>Pontibaca</taxon>
    </lineage>
</organism>
<feature type="binding site" evidence="5">
    <location>
        <begin position="159"/>
        <end position="160"/>
    </location>
    <ligand>
        <name>dUMP</name>
        <dbReference type="ChEBI" id="CHEBI:246422"/>
        <note>ligand shared between dimeric partners</note>
    </ligand>
</feature>
<keyword evidence="9" id="KW-1185">Reference proteome</keyword>
<evidence type="ECO:0000256" key="1">
    <source>
        <dbReference type="ARBA" id="ARBA00011947"/>
    </source>
</evidence>
<dbReference type="PANTHER" id="PTHR11548">
    <property type="entry name" value="THYMIDYLATE SYNTHASE 1"/>
    <property type="match status" value="1"/>
</dbReference>
<evidence type="ECO:0000256" key="2">
    <source>
        <dbReference type="ARBA" id="ARBA00022603"/>
    </source>
</evidence>
<dbReference type="SUPFAM" id="SSF55831">
    <property type="entry name" value="Thymidylate synthase/dCMP hydroxymethylase"/>
    <property type="match status" value="1"/>
</dbReference>
<reference evidence="8" key="1">
    <citation type="submission" date="2020-12" db="EMBL/GenBank/DDBJ databases">
        <title>Pontibaca salina gen. nov., sp. nov., isolated from marine sediment.</title>
        <authorList>
            <person name="Bo J."/>
            <person name="Wang S."/>
            <person name="Song X."/>
            <person name="Du Z."/>
        </authorList>
    </citation>
    <scope>NUCLEOTIDE SEQUENCE</scope>
    <source>
        <strain evidence="8">S1109L</strain>
    </source>
</reference>
<dbReference type="Pfam" id="PF00303">
    <property type="entry name" value="Thymidylat_synt"/>
    <property type="match status" value="1"/>
</dbReference>
<evidence type="ECO:0000256" key="3">
    <source>
        <dbReference type="ARBA" id="ARBA00022679"/>
    </source>
</evidence>
<dbReference type="GO" id="GO:0006235">
    <property type="term" value="P:dTTP biosynthetic process"/>
    <property type="evidence" value="ECO:0007669"/>
    <property type="project" value="UniProtKB-UniRule"/>
</dbReference>
<comment type="similarity">
    <text evidence="5">Belongs to the thymidylate synthase family. Bacterial-type ThyA subfamily.</text>
</comment>
<keyword evidence="2 5" id="KW-0489">Methyltransferase</keyword>
<dbReference type="InterPro" id="IPR045097">
    <property type="entry name" value="Thymidate_synth/dCMP_Mease"/>
</dbReference>
<dbReference type="PANTHER" id="PTHR11548:SF1">
    <property type="entry name" value="THYMIDYLATE SYNTHASE 1"/>
    <property type="match status" value="1"/>
</dbReference>
<dbReference type="PROSITE" id="PS00091">
    <property type="entry name" value="THYMIDYLATE_SYNTHASE"/>
    <property type="match status" value="1"/>
</dbReference>
<proteinExistence type="inferred from homology"/>
<dbReference type="HAMAP" id="MF_00008">
    <property type="entry name" value="Thymidy_synth_bact"/>
    <property type="match status" value="1"/>
</dbReference>
<comment type="subunit">
    <text evidence="5">Homodimer.</text>
</comment>
<evidence type="ECO:0000313" key="8">
    <source>
        <dbReference type="EMBL" id="MBI6628776.1"/>
    </source>
</evidence>
<dbReference type="NCBIfam" id="NF002497">
    <property type="entry name" value="PRK01827.1-3"/>
    <property type="match status" value="1"/>
</dbReference>
<feature type="binding site" description="in other chain" evidence="5">
    <location>
        <begin position="200"/>
        <end position="203"/>
    </location>
    <ligand>
        <name>dUMP</name>
        <dbReference type="ChEBI" id="CHEBI:246422"/>
        <note>ligand shared between dimeric partners</note>
    </ligand>
</feature>